<dbReference type="PRINTS" id="PR00315">
    <property type="entry name" value="ELONGATNFCT"/>
</dbReference>
<dbReference type="Gene3D" id="3.40.50.300">
    <property type="entry name" value="P-loop containing nucleotide triphosphate hydrolases"/>
    <property type="match status" value="2"/>
</dbReference>
<dbReference type="PANTHER" id="PTHR23115">
    <property type="entry name" value="TRANSLATION FACTOR"/>
    <property type="match status" value="1"/>
</dbReference>
<dbReference type="SUPFAM" id="SSF50465">
    <property type="entry name" value="EF-Tu/eEF-1alpha/eIF2-gamma C-terminal domain"/>
    <property type="match status" value="1"/>
</dbReference>
<evidence type="ECO:0000256" key="7">
    <source>
        <dbReference type="ARBA" id="ARBA00022695"/>
    </source>
</evidence>
<keyword evidence="5" id="KW-0536">Nodulation</keyword>
<feature type="domain" description="Tr-type G" evidence="15">
    <location>
        <begin position="2"/>
        <end position="215"/>
    </location>
</feature>
<comment type="pathway">
    <text evidence="14">Sulfur metabolism; hydrogen sulfide biosynthesis; sulfite from sulfate: step 2/3.</text>
</comment>
<dbReference type="GO" id="GO:0004020">
    <property type="term" value="F:adenylylsulfate kinase activity"/>
    <property type="evidence" value="ECO:0007669"/>
    <property type="project" value="UniProtKB-UniRule"/>
</dbReference>
<dbReference type="CDD" id="cd03695">
    <property type="entry name" value="CysN_NodQ_II"/>
    <property type="match status" value="1"/>
</dbReference>
<dbReference type="NCBIfam" id="TIGR02034">
    <property type="entry name" value="CysN"/>
    <property type="match status" value="1"/>
</dbReference>
<evidence type="ECO:0000256" key="11">
    <source>
        <dbReference type="ARBA" id="ARBA00023134"/>
    </source>
</evidence>
<evidence type="ECO:0000256" key="13">
    <source>
        <dbReference type="ARBA" id="ARBA00049370"/>
    </source>
</evidence>
<evidence type="ECO:0000256" key="9">
    <source>
        <dbReference type="ARBA" id="ARBA00022777"/>
    </source>
</evidence>
<dbReference type="InterPro" id="IPR050100">
    <property type="entry name" value="TRAFAC_GTPase_members"/>
</dbReference>
<protein>
    <recommendedName>
        <fullName evidence="14">Adenylyl-sulfate kinase</fullName>
        <ecNumber evidence="14">2.7.1.25</ecNumber>
    </recommendedName>
    <alternativeName>
        <fullName evidence="14">APS kinase</fullName>
    </alternativeName>
    <alternativeName>
        <fullName evidence="14">ATP adenosine-5'-phosphosulfate 3'-phosphotransferase</fullName>
    </alternativeName>
    <alternativeName>
        <fullName evidence="14">Adenosine-5'-phosphosulfate kinase</fullName>
    </alternativeName>
</protein>
<dbReference type="AlphaFoldDB" id="A0A6N7R1Y7"/>
<organism evidence="16 17">
    <name type="scientific">Gracilibacillus thailandensis</name>
    <dbReference type="NCBI Taxonomy" id="563735"/>
    <lineage>
        <taxon>Bacteria</taxon>
        <taxon>Bacillati</taxon>
        <taxon>Bacillota</taxon>
        <taxon>Bacilli</taxon>
        <taxon>Bacillales</taxon>
        <taxon>Bacillaceae</taxon>
        <taxon>Gracilibacillus</taxon>
    </lineage>
</organism>
<comment type="caution">
    <text evidence="16">The sequence shown here is derived from an EMBL/GenBank/DDBJ whole genome shotgun (WGS) entry which is preliminary data.</text>
</comment>
<dbReference type="Proteomes" id="UP000435187">
    <property type="component" value="Unassembled WGS sequence"/>
</dbReference>
<evidence type="ECO:0000256" key="12">
    <source>
        <dbReference type="ARBA" id="ARBA00023268"/>
    </source>
</evidence>
<evidence type="ECO:0000256" key="8">
    <source>
        <dbReference type="ARBA" id="ARBA00022741"/>
    </source>
</evidence>
<dbReference type="GO" id="GO:0000103">
    <property type="term" value="P:sulfate assimilation"/>
    <property type="evidence" value="ECO:0007669"/>
    <property type="project" value="UniProtKB-UniRule"/>
</dbReference>
<dbReference type="NCBIfam" id="TIGR00231">
    <property type="entry name" value="small_GTP"/>
    <property type="match status" value="1"/>
</dbReference>
<feature type="binding site" evidence="14">
    <location>
        <begin position="445"/>
        <end position="452"/>
    </location>
    <ligand>
        <name>ATP</name>
        <dbReference type="ChEBI" id="CHEBI:30616"/>
    </ligand>
</feature>
<evidence type="ECO:0000256" key="4">
    <source>
        <dbReference type="ARBA" id="ARBA00007237"/>
    </source>
</evidence>
<comment type="similarity">
    <text evidence="4">In the N-terminal section; belongs to the TRAFAC class translation factor GTPase superfamily. Classic translation factor GTPase family. CysN/NodQ subfamily.</text>
</comment>
<dbReference type="InterPro" id="IPR054696">
    <property type="entry name" value="GTP-eEF1A_C"/>
</dbReference>
<comment type="similarity">
    <text evidence="14">Belongs to the APS kinase family.</text>
</comment>
<keyword evidence="14" id="KW-0597">Phosphoprotein</keyword>
<dbReference type="CDD" id="cd04095">
    <property type="entry name" value="CysN_NoDQ_III"/>
    <property type="match status" value="1"/>
</dbReference>
<dbReference type="HAMAP" id="MF_00065">
    <property type="entry name" value="Adenylyl_sulf_kinase"/>
    <property type="match status" value="1"/>
</dbReference>
<dbReference type="InterPro" id="IPR000795">
    <property type="entry name" value="T_Tr_GTP-bd_dom"/>
</dbReference>
<keyword evidence="6 14" id="KW-0808">Transferase</keyword>
<evidence type="ECO:0000313" key="16">
    <source>
        <dbReference type="EMBL" id="MRI67350.1"/>
    </source>
</evidence>
<comment type="similarity">
    <text evidence="3">In the C-terminal section; belongs to the APS kinase family.</text>
</comment>
<dbReference type="InterPro" id="IPR011779">
    <property type="entry name" value="SO4_adenylTrfase_lsu"/>
</dbReference>
<dbReference type="InterPro" id="IPR009000">
    <property type="entry name" value="Transl_B-barrel_sf"/>
</dbReference>
<dbReference type="GO" id="GO:0070814">
    <property type="term" value="P:hydrogen sulfide biosynthetic process"/>
    <property type="evidence" value="ECO:0007669"/>
    <property type="project" value="UniProtKB-UniRule"/>
</dbReference>
<dbReference type="InterPro" id="IPR031157">
    <property type="entry name" value="G_TR_CS"/>
</dbReference>
<evidence type="ECO:0000256" key="1">
    <source>
        <dbReference type="ARBA" id="ARBA00001823"/>
    </source>
</evidence>
<keyword evidence="10 14" id="KW-0067">ATP-binding</keyword>
<evidence type="ECO:0000256" key="5">
    <source>
        <dbReference type="ARBA" id="ARBA00022458"/>
    </source>
</evidence>
<dbReference type="Gene3D" id="2.40.30.10">
    <property type="entry name" value="Translation factors"/>
    <property type="match status" value="2"/>
</dbReference>
<dbReference type="CDD" id="cd02027">
    <property type="entry name" value="APSK"/>
    <property type="match status" value="1"/>
</dbReference>
<dbReference type="GO" id="GO:0003924">
    <property type="term" value="F:GTPase activity"/>
    <property type="evidence" value="ECO:0007669"/>
    <property type="project" value="InterPro"/>
</dbReference>
<dbReference type="NCBIfam" id="NF003013">
    <property type="entry name" value="PRK03846.1"/>
    <property type="match status" value="1"/>
</dbReference>
<dbReference type="InterPro" id="IPR044138">
    <property type="entry name" value="CysN_II"/>
</dbReference>
<evidence type="ECO:0000256" key="6">
    <source>
        <dbReference type="ARBA" id="ARBA00022679"/>
    </source>
</evidence>
<gene>
    <name evidence="14 16" type="primary">cysC</name>
    <name evidence="16" type="ORF">GH885_13530</name>
</gene>
<dbReference type="InterPro" id="IPR009001">
    <property type="entry name" value="Transl_elong_EF1A/Init_IF2_C"/>
</dbReference>
<dbReference type="Pfam" id="PF22594">
    <property type="entry name" value="GTP-eEF1A_C"/>
    <property type="match status" value="1"/>
</dbReference>
<comment type="catalytic activity">
    <reaction evidence="1 14">
        <text>adenosine 5'-phosphosulfate + ATP = 3'-phosphoadenylyl sulfate + ADP + H(+)</text>
        <dbReference type="Rhea" id="RHEA:24152"/>
        <dbReference type="ChEBI" id="CHEBI:15378"/>
        <dbReference type="ChEBI" id="CHEBI:30616"/>
        <dbReference type="ChEBI" id="CHEBI:58243"/>
        <dbReference type="ChEBI" id="CHEBI:58339"/>
        <dbReference type="ChEBI" id="CHEBI:456216"/>
        <dbReference type="EC" id="2.7.1.25"/>
    </reaction>
</comment>
<proteinExistence type="inferred from homology"/>
<keyword evidence="7" id="KW-0548">Nucleotidyltransferase</keyword>
<dbReference type="NCBIfam" id="NF004035">
    <property type="entry name" value="PRK05506.1"/>
    <property type="match status" value="1"/>
</dbReference>
<dbReference type="InterPro" id="IPR059117">
    <property type="entry name" value="APS_kinase_dom"/>
</dbReference>
<keyword evidence="11" id="KW-0342">GTP-binding</keyword>
<dbReference type="PROSITE" id="PS51722">
    <property type="entry name" value="G_TR_2"/>
    <property type="match status" value="1"/>
</dbReference>
<dbReference type="FunFam" id="3.40.50.300:FF:000212">
    <property type="entry name" value="Adenylyl-sulfate kinase"/>
    <property type="match status" value="1"/>
</dbReference>
<sequence>MKGLLKFITCGSVDDGKSTLIGHMLYDAKLLFADQEKALELDSKVGSRGGEIDYSLLLDGLMAEREQGITIDVAYRYFTTDNRSFIVADTPGHEEYTRNMAVGASFADLAVILVDATKGVITQTKRHARICALMGIKHVVLAVNKMDLIGFDQKRFEEIKNDFLQMTYGFNLESVQVIPVSATEGDNITKNSENTLWYDGKALLPYLEDIEVEDDVDQEEFVMPVQRVSRPNHTFRGFQGQVEAGNIKVGDELITLPSQEKANVKSILVTDNEVSEAGAGQPVTVQLDREVDVSRGCVLTTSENIQVTDMFTATILWMDDTELVEGRNYLVKVGTKLLPGTVMSIKNKIDINTGKEVPADKIFKNELVECDISLSEDMVFDKFESNESLGGLILIDRVTNMTSACGVIKHELRRSTNVVWQDTDVTREVRAQQKGQKPLTLWFTGLSGSGKSTLANEVEKRLVATGHHTMLLDGDNVRHGLNKNLGFKEQDRVENIRRIAEVGKLMNDAGLIALTSFISPYESDRQNAREIIGDFYVEIFVSTPLEVCEERDVKGLYKKARAGEIPNFTGISSPYEKPENPEIEIDTSKYSLEEATDYVVKEIMKYID</sequence>
<dbReference type="GO" id="GO:0005525">
    <property type="term" value="F:GTP binding"/>
    <property type="evidence" value="ECO:0007669"/>
    <property type="project" value="UniProtKB-KW"/>
</dbReference>
<dbReference type="Pfam" id="PF00009">
    <property type="entry name" value="GTP_EFTU"/>
    <property type="match status" value="1"/>
</dbReference>
<evidence type="ECO:0000256" key="10">
    <source>
        <dbReference type="ARBA" id="ARBA00022840"/>
    </source>
</evidence>
<evidence type="ECO:0000256" key="3">
    <source>
        <dbReference type="ARBA" id="ARBA00005438"/>
    </source>
</evidence>
<dbReference type="CDD" id="cd04166">
    <property type="entry name" value="CysN_ATPS"/>
    <property type="match status" value="1"/>
</dbReference>
<keyword evidence="12" id="KW-0511">Multifunctional enzyme</keyword>
<reference evidence="16 17" key="1">
    <citation type="submission" date="2019-10" db="EMBL/GenBank/DDBJ databases">
        <title>Gracilibacillus salitolerans sp. nov., a moderate halophile isolated from a saline soil in northwest China.</title>
        <authorList>
            <person name="Gan L."/>
        </authorList>
    </citation>
    <scope>NUCLEOTIDE SEQUENCE [LARGE SCALE GENOMIC DNA]</scope>
    <source>
        <strain evidence="16 17">TP2-8</strain>
    </source>
</reference>
<dbReference type="EC" id="2.7.1.25" evidence="14"/>
<dbReference type="InterPro" id="IPR005225">
    <property type="entry name" value="Small_GTP-bd"/>
</dbReference>
<dbReference type="EMBL" id="WJEE01000030">
    <property type="protein sequence ID" value="MRI67350.1"/>
    <property type="molecule type" value="Genomic_DNA"/>
</dbReference>
<dbReference type="InterPro" id="IPR044139">
    <property type="entry name" value="CysN_NoDQ_III"/>
</dbReference>
<keyword evidence="17" id="KW-1185">Reference proteome</keyword>
<evidence type="ECO:0000256" key="14">
    <source>
        <dbReference type="HAMAP-Rule" id="MF_00065"/>
    </source>
</evidence>
<name>A0A6N7R1Y7_9BACI</name>
<evidence type="ECO:0000256" key="2">
    <source>
        <dbReference type="ARBA" id="ARBA00002357"/>
    </source>
</evidence>
<dbReference type="Pfam" id="PF01583">
    <property type="entry name" value="APS_kinase"/>
    <property type="match status" value="1"/>
</dbReference>
<comment type="catalytic activity">
    <reaction evidence="13">
        <text>sulfate + ATP + H(+) = adenosine 5'-phosphosulfate + diphosphate</text>
        <dbReference type="Rhea" id="RHEA:18133"/>
        <dbReference type="ChEBI" id="CHEBI:15378"/>
        <dbReference type="ChEBI" id="CHEBI:16189"/>
        <dbReference type="ChEBI" id="CHEBI:30616"/>
        <dbReference type="ChEBI" id="CHEBI:33019"/>
        <dbReference type="ChEBI" id="CHEBI:58243"/>
        <dbReference type="EC" id="2.7.7.4"/>
    </reaction>
</comment>
<dbReference type="PROSITE" id="PS00301">
    <property type="entry name" value="G_TR_1"/>
    <property type="match status" value="1"/>
</dbReference>
<feature type="active site" description="Phosphoserine intermediate" evidence="14">
    <location>
        <position position="519"/>
    </location>
</feature>
<evidence type="ECO:0000259" key="15">
    <source>
        <dbReference type="PROSITE" id="PS51722"/>
    </source>
</evidence>
<dbReference type="FunFam" id="3.40.50.300:FF:000119">
    <property type="entry name" value="Sulfate adenylyltransferase subunit 1"/>
    <property type="match status" value="1"/>
</dbReference>
<dbReference type="NCBIfam" id="TIGR00455">
    <property type="entry name" value="apsK"/>
    <property type="match status" value="1"/>
</dbReference>
<dbReference type="InterPro" id="IPR002891">
    <property type="entry name" value="APS"/>
</dbReference>
<dbReference type="UniPathway" id="UPA00140">
    <property type="reaction ID" value="UER00205"/>
</dbReference>
<dbReference type="InterPro" id="IPR041757">
    <property type="entry name" value="CysN_GTP-bd"/>
</dbReference>
<evidence type="ECO:0000313" key="17">
    <source>
        <dbReference type="Proteomes" id="UP000435187"/>
    </source>
</evidence>
<accession>A0A6N7R1Y7</accession>
<comment type="function">
    <text evidence="2">APS kinase catalyzes the synthesis of activated sulfate.</text>
</comment>
<dbReference type="GO" id="GO:0005524">
    <property type="term" value="F:ATP binding"/>
    <property type="evidence" value="ECO:0007669"/>
    <property type="project" value="UniProtKB-UniRule"/>
</dbReference>
<dbReference type="InterPro" id="IPR027417">
    <property type="entry name" value="P-loop_NTPase"/>
</dbReference>
<keyword evidence="8 14" id="KW-0547">Nucleotide-binding</keyword>
<keyword evidence="9 14" id="KW-0418">Kinase</keyword>
<comment type="function">
    <text evidence="14">Catalyzes the synthesis of activated sulfate.</text>
</comment>
<dbReference type="SUPFAM" id="SSF52540">
    <property type="entry name" value="P-loop containing nucleoside triphosphate hydrolases"/>
    <property type="match status" value="2"/>
</dbReference>
<dbReference type="SUPFAM" id="SSF50447">
    <property type="entry name" value="Translation proteins"/>
    <property type="match status" value="1"/>
</dbReference>
<dbReference type="GO" id="GO:0004781">
    <property type="term" value="F:sulfate adenylyltransferase (ATP) activity"/>
    <property type="evidence" value="ECO:0007669"/>
    <property type="project" value="UniProtKB-EC"/>
</dbReference>
<dbReference type="RefSeq" id="WP_153835942.1">
    <property type="nucleotide sequence ID" value="NZ_JBHUMW010000043.1"/>
</dbReference>